<gene>
    <name evidence="2" type="ORF">ACFOEB_14625</name>
</gene>
<evidence type="ECO:0000313" key="3">
    <source>
        <dbReference type="Proteomes" id="UP001595548"/>
    </source>
</evidence>
<dbReference type="RefSeq" id="WP_339615610.1">
    <property type="nucleotide sequence ID" value="NZ_AP031500.1"/>
</dbReference>
<feature type="compositionally biased region" description="Low complexity" evidence="1">
    <location>
        <begin position="23"/>
        <end position="38"/>
    </location>
</feature>
<keyword evidence="3" id="KW-1185">Reference proteome</keyword>
<accession>A0ABV7HUU2</accession>
<evidence type="ECO:0000313" key="2">
    <source>
        <dbReference type="EMBL" id="MFC3156444.1"/>
    </source>
</evidence>
<dbReference type="Proteomes" id="UP001595548">
    <property type="component" value="Unassembled WGS sequence"/>
</dbReference>
<feature type="region of interest" description="Disordered" evidence="1">
    <location>
        <begin position="23"/>
        <end position="43"/>
    </location>
</feature>
<comment type="caution">
    <text evidence="2">The sequence shown here is derived from an EMBL/GenBank/DDBJ whole genome shotgun (WGS) entry which is preliminary data.</text>
</comment>
<proteinExistence type="predicted"/>
<evidence type="ECO:0008006" key="4">
    <source>
        <dbReference type="Google" id="ProtNLM"/>
    </source>
</evidence>
<dbReference type="EMBL" id="JBHRTL010000031">
    <property type="protein sequence ID" value="MFC3156444.1"/>
    <property type="molecule type" value="Genomic_DNA"/>
</dbReference>
<name>A0ABV7HUU2_9GAMM</name>
<organism evidence="2 3">
    <name type="scientific">Gilvimarinus japonicus</name>
    <dbReference type="NCBI Taxonomy" id="1796469"/>
    <lineage>
        <taxon>Bacteria</taxon>
        <taxon>Pseudomonadati</taxon>
        <taxon>Pseudomonadota</taxon>
        <taxon>Gammaproteobacteria</taxon>
        <taxon>Cellvibrionales</taxon>
        <taxon>Cellvibrionaceae</taxon>
        <taxon>Gilvimarinus</taxon>
    </lineage>
</organism>
<protein>
    <recommendedName>
        <fullName evidence="4">Flagellar basal-body/hook protein C-terminal domain-containing protein</fullName>
    </recommendedName>
</protein>
<evidence type="ECO:0000256" key="1">
    <source>
        <dbReference type="SAM" id="MobiDB-lite"/>
    </source>
</evidence>
<sequence length="83" mass="8663">MDIGSVVNQSLIGMQNSRAEMTQSAQQIAQATTSTSPAVTGSQSADLTTPLVNLQVQQQVFDSSARVLEVADQTIGALLDVKA</sequence>
<reference evidence="3" key="1">
    <citation type="journal article" date="2019" name="Int. J. Syst. Evol. Microbiol.">
        <title>The Global Catalogue of Microorganisms (GCM) 10K type strain sequencing project: providing services to taxonomists for standard genome sequencing and annotation.</title>
        <authorList>
            <consortium name="The Broad Institute Genomics Platform"/>
            <consortium name="The Broad Institute Genome Sequencing Center for Infectious Disease"/>
            <person name="Wu L."/>
            <person name="Ma J."/>
        </authorList>
    </citation>
    <scope>NUCLEOTIDE SEQUENCE [LARGE SCALE GENOMIC DNA]</scope>
    <source>
        <strain evidence="3">KCTC 52141</strain>
    </source>
</reference>